<reference evidence="4" key="1">
    <citation type="journal article" date="2023" name="Science">
        <title>Genome structures resolve the early diversification of teleost fishes.</title>
        <authorList>
            <person name="Parey E."/>
            <person name="Louis A."/>
            <person name="Montfort J."/>
            <person name="Bouchez O."/>
            <person name="Roques C."/>
            <person name="Iampietro C."/>
            <person name="Lluch J."/>
            <person name="Castinel A."/>
            <person name="Donnadieu C."/>
            <person name="Desvignes T."/>
            <person name="Floi Bucao C."/>
            <person name="Jouanno E."/>
            <person name="Wen M."/>
            <person name="Mejri S."/>
            <person name="Dirks R."/>
            <person name="Jansen H."/>
            <person name="Henkel C."/>
            <person name="Chen W.J."/>
            <person name="Zahm M."/>
            <person name="Cabau C."/>
            <person name="Klopp C."/>
            <person name="Thompson A.W."/>
            <person name="Robinson-Rechavi M."/>
            <person name="Braasch I."/>
            <person name="Lecointre G."/>
            <person name="Bobe J."/>
            <person name="Postlethwait J.H."/>
            <person name="Berthelot C."/>
            <person name="Roest Crollius H."/>
            <person name="Guiguen Y."/>
        </authorList>
    </citation>
    <scope>NUCLEOTIDE SEQUENCE</scope>
    <source>
        <strain evidence="4">NC1722</strain>
    </source>
</reference>
<dbReference type="AlphaFoldDB" id="A0AAD7W2S1"/>
<dbReference type="Proteomes" id="UP001221898">
    <property type="component" value="Unassembled WGS sequence"/>
</dbReference>
<dbReference type="EMBL" id="JAINUG010000373">
    <property type="protein sequence ID" value="KAJ8373114.1"/>
    <property type="molecule type" value="Genomic_DNA"/>
</dbReference>
<evidence type="ECO:0000256" key="1">
    <source>
        <dbReference type="SAM" id="MobiDB-lite"/>
    </source>
</evidence>
<gene>
    <name evidence="4" type="ORF">AAFF_G00271190</name>
</gene>
<name>A0AAD7W2S1_9TELE</name>
<feature type="compositionally biased region" description="Polar residues" evidence="1">
    <location>
        <begin position="42"/>
        <end position="76"/>
    </location>
</feature>
<comment type="caution">
    <text evidence="4">The sequence shown here is derived from an EMBL/GenBank/DDBJ whole genome shotgun (WGS) entry which is preliminary data.</text>
</comment>
<accession>A0AAD7W2S1</accession>
<keyword evidence="3" id="KW-0732">Signal</keyword>
<feature type="transmembrane region" description="Helical" evidence="2">
    <location>
        <begin position="114"/>
        <end position="135"/>
    </location>
</feature>
<organism evidence="4 5">
    <name type="scientific">Aldrovandia affinis</name>
    <dbReference type="NCBI Taxonomy" id="143900"/>
    <lineage>
        <taxon>Eukaryota</taxon>
        <taxon>Metazoa</taxon>
        <taxon>Chordata</taxon>
        <taxon>Craniata</taxon>
        <taxon>Vertebrata</taxon>
        <taxon>Euteleostomi</taxon>
        <taxon>Actinopterygii</taxon>
        <taxon>Neopterygii</taxon>
        <taxon>Teleostei</taxon>
        <taxon>Notacanthiformes</taxon>
        <taxon>Halosauridae</taxon>
        <taxon>Aldrovandia</taxon>
    </lineage>
</organism>
<keyword evidence="2" id="KW-1133">Transmembrane helix</keyword>
<keyword evidence="2" id="KW-0812">Transmembrane</keyword>
<feature type="region of interest" description="Disordered" evidence="1">
    <location>
        <begin position="42"/>
        <end position="100"/>
    </location>
</feature>
<feature type="compositionally biased region" description="Low complexity" evidence="1">
    <location>
        <begin position="77"/>
        <end position="95"/>
    </location>
</feature>
<feature type="signal peptide" evidence="3">
    <location>
        <begin position="1"/>
        <end position="23"/>
    </location>
</feature>
<feature type="chain" id="PRO_5042228980" evidence="3">
    <location>
        <begin position="24"/>
        <end position="218"/>
    </location>
</feature>
<keyword evidence="5" id="KW-1185">Reference proteome</keyword>
<evidence type="ECO:0000313" key="4">
    <source>
        <dbReference type="EMBL" id="KAJ8373114.1"/>
    </source>
</evidence>
<keyword evidence="2" id="KW-0472">Membrane</keyword>
<proteinExistence type="predicted"/>
<protein>
    <submittedName>
        <fullName evidence="4">Uncharacterized protein</fullName>
    </submittedName>
</protein>
<evidence type="ECO:0000256" key="3">
    <source>
        <dbReference type="SAM" id="SignalP"/>
    </source>
</evidence>
<evidence type="ECO:0000256" key="2">
    <source>
        <dbReference type="SAM" id="Phobius"/>
    </source>
</evidence>
<evidence type="ECO:0000313" key="5">
    <source>
        <dbReference type="Proteomes" id="UP001221898"/>
    </source>
</evidence>
<sequence>MASTQSLQLLLVLFGLLLAVSCAEHSSVPTATTQLPVTTGTAQTTGLANTSGSSTNQPHSTLLPITTPALTSHGDQTSPRPTSPSVSTVNSTTDSTAHEDIETGLSSSETAMTIFFGVALGLAVLTAMAYSLGMCKRRATQFSHRRLHNSAEDTGDRFGAPDDTLVISGGLYDGPQVFNPVEEDVGLHCDRPAPGSGATQLRLEFLPDDQEKPLEEQA</sequence>